<feature type="non-terminal residue" evidence="1">
    <location>
        <position position="1"/>
    </location>
</feature>
<sequence length="71" mass="8111">VRCPSFDGVVHSTCTVTTTSALSLYPYPSCYVLEAQGTLTPFRSPHYRAFDLAFFTEIRHEPSTQYLYRTI</sequence>
<gene>
    <name evidence="1" type="ORF">PISMIDRAFT_673264</name>
</gene>
<evidence type="ECO:0000313" key="1">
    <source>
        <dbReference type="EMBL" id="KIK28963.1"/>
    </source>
</evidence>
<protein>
    <submittedName>
        <fullName evidence="1">Uncharacterized protein</fullName>
    </submittedName>
</protein>
<name>A0A0D0AAI8_9AGAM</name>
<reference evidence="2" key="2">
    <citation type="submission" date="2015-01" db="EMBL/GenBank/DDBJ databases">
        <title>Evolutionary Origins and Diversification of the Mycorrhizal Mutualists.</title>
        <authorList>
            <consortium name="DOE Joint Genome Institute"/>
            <consortium name="Mycorrhizal Genomics Consortium"/>
            <person name="Kohler A."/>
            <person name="Kuo A."/>
            <person name="Nagy L.G."/>
            <person name="Floudas D."/>
            <person name="Copeland A."/>
            <person name="Barry K.W."/>
            <person name="Cichocki N."/>
            <person name="Veneault-Fourrey C."/>
            <person name="LaButti K."/>
            <person name="Lindquist E.A."/>
            <person name="Lipzen A."/>
            <person name="Lundell T."/>
            <person name="Morin E."/>
            <person name="Murat C."/>
            <person name="Riley R."/>
            <person name="Ohm R."/>
            <person name="Sun H."/>
            <person name="Tunlid A."/>
            <person name="Henrissat B."/>
            <person name="Grigoriev I.V."/>
            <person name="Hibbett D.S."/>
            <person name="Martin F."/>
        </authorList>
    </citation>
    <scope>NUCLEOTIDE SEQUENCE [LARGE SCALE GENOMIC DNA]</scope>
    <source>
        <strain evidence="2">441</strain>
    </source>
</reference>
<evidence type="ECO:0000313" key="2">
    <source>
        <dbReference type="Proteomes" id="UP000054018"/>
    </source>
</evidence>
<proteinExistence type="predicted"/>
<reference evidence="1 2" key="1">
    <citation type="submission" date="2014-04" db="EMBL/GenBank/DDBJ databases">
        <authorList>
            <consortium name="DOE Joint Genome Institute"/>
            <person name="Kuo A."/>
            <person name="Kohler A."/>
            <person name="Costa M.D."/>
            <person name="Nagy L.G."/>
            <person name="Floudas D."/>
            <person name="Copeland A."/>
            <person name="Barry K.W."/>
            <person name="Cichocki N."/>
            <person name="Veneault-Fourrey C."/>
            <person name="LaButti K."/>
            <person name="Lindquist E.A."/>
            <person name="Lipzen A."/>
            <person name="Lundell T."/>
            <person name="Morin E."/>
            <person name="Murat C."/>
            <person name="Sun H."/>
            <person name="Tunlid A."/>
            <person name="Henrissat B."/>
            <person name="Grigoriev I.V."/>
            <person name="Hibbett D.S."/>
            <person name="Martin F."/>
            <person name="Nordberg H.P."/>
            <person name="Cantor M.N."/>
            <person name="Hua S.X."/>
        </authorList>
    </citation>
    <scope>NUCLEOTIDE SEQUENCE [LARGE SCALE GENOMIC DNA]</scope>
    <source>
        <strain evidence="1 2">441</strain>
    </source>
</reference>
<dbReference type="Proteomes" id="UP000054018">
    <property type="component" value="Unassembled WGS sequence"/>
</dbReference>
<dbReference type="AlphaFoldDB" id="A0A0D0AAI8"/>
<accession>A0A0D0AAI8</accession>
<organism evidence="1 2">
    <name type="scientific">Pisolithus microcarpus 441</name>
    <dbReference type="NCBI Taxonomy" id="765257"/>
    <lineage>
        <taxon>Eukaryota</taxon>
        <taxon>Fungi</taxon>
        <taxon>Dikarya</taxon>
        <taxon>Basidiomycota</taxon>
        <taxon>Agaricomycotina</taxon>
        <taxon>Agaricomycetes</taxon>
        <taxon>Agaricomycetidae</taxon>
        <taxon>Boletales</taxon>
        <taxon>Sclerodermatineae</taxon>
        <taxon>Pisolithaceae</taxon>
        <taxon>Pisolithus</taxon>
    </lineage>
</organism>
<dbReference type="EMBL" id="KN833691">
    <property type="protein sequence ID" value="KIK28963.1"/>
    <property type="molecule type" value="Genomic_DNA"/>
</dbReference>
<keyword evidence="2" id="KW-1185">Reference proteome</keyword>
<dbReference type="HOGENOM" id="CLU_2747061_0_0_1"/>